<accession>A0A7S0KQF3</accession>
<dbReference type="GO" id="GO:0090071">
    <property type="term" value="P:negative regulation of ribosome biogenesis"/>
    <property type="evidence" value="ECO:0007669"/>
    <property type="project" value="TreeGrafter"/>
</dbReference>
<dbReference type="AlphaFoldDB" id="A0A7S0KQF3"/>
<dbReference type="Pfam" id="PF02410">
    <property type="entry name" value="RsfS"/>
    <property type="match status" value="1"/>
</dbReference>
<dbReference type="HAMAP" id="MF_01477">
    <property type="entry name" value="Iojap_RsfS"/>
    <property type="match status" value="1"/>
</dbReference>
<evidence type="ECO:0000256" key="2">
    <source>
        <dbReference type="SAM" id="MobiDB-lite"/>
    </source>
</evidence>
<sequence>MLKTTTTTAAKSAHITRAGARSERRGHDDASFRVRKSVDATTDVEWEGQTFTGSRLEYAGVEVRGKLRWPIPLHALTQINPELKELLEVTKTNIGDEERMSGLLSVLNDGSGADADGRVVAKSASPSDALVPGMEEFRDFLEKSNWRANAQRVEKAKSVREYLSSEARKTTALKMNTATTPLSKTLLGKIKVAELRQAAADLDLGQVMMGVSKKAHITAYLLAFYEYMFGSVDLAQLNNKGVRMSDASQISAHIMEDAQREMKNSSSSQKSIYNDDVKTRALEHETSPDRMNYVKAFHADELVDLLVRARGIDVMAINVRDQCTWTDHLIIATARSFHHLKALAGAVLHAVKARTEYVAGGKLQPIIEGAQNGGDRHWMAVDCGSCMVHIFSPEGRALYNLEELWADGTETKHNGPDALSLDTITVQDEDLDTHTTTA</sequence>
<dbReference type="NCBIfam" id="TIGR00090">
    <property type="entry name" value="rsfS_iojap_ybeB"/>
    <property type="match status" value="1"/>
</dbReference>
<dbReference type="PANTHER" id="PTHR21043">
    <property type="entry name" value="IOJAP SUPERFAMILY ORTHOLOG"/>
    <property type="match status" value="1"/>
</dbReference>
<proteinExistence type="inferred from homology"/>
<evidence type="ECO:0000313" key="3">
    <source>
        <dbReference type="EMBL" id="CAD8588205.1"/>
    </source>
</evidence>
<evidence type="ECO:0000256" key="1">
    <source>
        <dbReference type="ARBA" id="ARBA00010574"/>
    </source>
</evidence>
<reference evidence="3" key="1">
    <citation type="submission" date="2021-01" db="EMBL/GenBank/DDBJ databases">
        <authorList>
            <person name="Corre E."/>
            <person name="Pelletier E."/>
            <person name="Niang G."/>
            <person name="Scheremetjew M."/>
            <person name="Finn R."/>
            <person name="Kale V."/>
            <person name="Holt S."/>
            <person name="Cochrane G."/>
            <person name="Meng A."/>
            <person name="Brown T."/>
            <person name="Cohen L."/>
        </authorList>
    </citation>
    <scope>NUCLEOTIDE SEQUENCE</scope>
    <source>
        <strain evidence="3">Clade-D-RCC2572</strain>
    </source>
</reference>
<gene>
    <name evidence="3" type="ORF">OMED0929_LOCUS6840</name>
</gene>
<organism evidence="3">
    <name type="scientific">Ostreococcus mediterraneus</name>
    <dbReference type="NCBI Taxonomy" id="1486918"/>
    <lineage>
        <taxon>Eukaryota</taxon>
        <taxon>Viridiplantae</taxon>
        <taxon>Chlorophyta</taxon>
        <taxon>Mamiellophyceae</taxon>
        <taxon>Mamiellales</taxon>
        <taxon>Bathycoccaceae</taxon>
        <taxon>Ostreococcus</taxon>
    </lineage>
</organism>
<dbReference type="GO" id="GO:0043023">
    <property type="term" value="F:ribosomal large subunit binding"/>
    <property type="evidence" value="ECO:0007669"/>
    <property type="project" value="TreeGrafter"/>
</dbReference>
<dbReference type="EMBL" id="HBEW01008098">
    <property type="protein sequence ID" value="CAD8588205.1"/>
    <property type="molecule type" value="Transcribed_RNA"/>
</dbReference>
<dbReference type="GO" id="GO:0017148">
    <property type="term" value="P:negative regulation of translation"/>
    <property type="evidence" value="ECO:0007669"/>
    <property type="project" value="TreeGrafter"/>
</dbReference>
<dbReference type="InterPro" id="IPR004394">
    <property type="entry name" value="Iojap/RsfS/C7orf30"/>
</dbReference>
<dbReference type="Gene3D" id="3.30.460.10">
    <property type="entry name" value="Beta Polymerase, domain 2"/>
    <property type="match status" value="1"/>
</dbReference>
<protein>
    <submittedName>
        <fullName evidence="3">Uncharacterized protein</fullName>
    </submittedName>
</protein>
<dbReference type="PANTHER" id="PTHR21043:SF0">
    <property type="entry name" value="MITOCHONDRIAL ASSEMBLY OF RIBOSOMAL LARGE SUBUNIT PROTEIN 1"/>
    <property type="match status" value="1"/>
</dbReference>
<dbReference type="SUPFAM" id="SSF81301">
    <property type="entry name" value="Nucleotidyltransferase"/>
    <property type="match status" value="1"/>
</dbReference>
<dbReference type="InterPro" id="IPR043519">
    <property type="entry name" value="NT_sf"/>
</dbReference>
<comment type="similarity">
    <text evidence="1">Belongs to the Iojap/RsfS family.</text>
</comment>
<name>A0A7S0KQF3_9CHLO</name>
<feature type="compositionally biased region" description="Low complexity" evidence="2">
    <location>
        <begin position="1"/>
        <end position="11"/>
    </location>
</feature>
<feature type="compositionally biased region" description="Basic and acidic residues" evidence="2">
    <location>
        <begin position="20"/>
        <end position="33"/>
    </location>
</feature>
<feature type="region of interest" description="Disordered" evidence="2">
    <location>
        <begin position="1"/>
        <end position="33"/>
    </location>
</feature>